<dbReference type="RefSeq" id="WP_134214543.1">
    <property type="nucleotide sequence ID" value="NZ_QFFZ01000035.1"/>
</dbReference>
<evidence type="ECO:0000313" key="10">
    <source>
        <dbReference type="Proteomes" id="UP000297597"/>
    </source>
</evidence>
<dbReference type="EMBL" id="QFFZ01000035">
    <property type="protein sequence ID" value="TEB09935.1"/>
    <property type="molecule type" value="Genomic_DNA"/>
</dbReference>
<dbReference type="PANTHER" id="PTHR43133">
    <property type="entry name" value="RNA POLYMERASE ECF-TYPE SIGMA FACTO"/>
    <property type="match status" value="1"/>
</dbReference>
<evidence type="ECO:0000256" key="6">
    <source>
        <dbReference type="SAM" id="MobiDB-lite"/>
    </source>
</evidence>
<dbReference type="AlphaFoldDB" id="A0A4Y7RLT3"/>
<dbReference type="InterPro" id="IPR014284">
    <property type="entry name" value="RNA_pol_sigma-70_dom"/>
</dbReference>
<comment type="similarity">
    <text evidence="1">Belongs to the sigma-70 factor family. ECF subfamily.</text>
</comment>
<dbReference type="InterPro" id="IPR013324">
    <property type="entry name" value="RNA_pol_sigma_r3/r4-like"/>
</dbReference>
<keyword evidence="3" id="KW-0731">Sigma factor</keyword>
<keyword evidence="4" id="KW-0238">DNA-binding</keyword>
<evidence type="ECO:0000259" key="8">
    <source>
        <dbReference type="Pfam" id="PF04545"/>
    </source>
</evidence>
<evidence type="ECO:0000256" key="3">
    <source>
        <dbReference type="ARBA" id="ARBA00023082"/>
    </source>
</evidence>
<dbReference type="Pfam" id="PF04542">
    <property type="entry name" value="Sigma70_r2"/>
    <property type="match status" value="1"/>
</dbReference>
<dbReference type="CDD" id="cd06171">
    <property type="entry name" value="Sigma70_r4"/>
    <property type="match status" value="1"/>
</dbReference>
<dbReference type="Proteomes" id="UP000297597">
    <property type="component" value="Unassembled WGS sequence"/>
</dbReference>
<dbReference type="NCBIfam" id="TIGR02937">
    <property type="entry name" value="sigma70-ECF"/>
    <property type="match status" value="1"/>
</dbReference>
<dbReference type="Gene3D" id="1.10.1740.10">
    <property type="match status" value="1"/>
</dbReference>
<accession>A0A4Y7RLT3</accession>
<evidence type="ECO:0000313" key="9">
    <source>
        <dbReference type="EMBL" id="TEB09935.1"/>
    </source>
</evidence>
<organism evidence="9 10">
    <name type="scientific">Pelotomaculum propionicicum</name>
    <dbReference type="NCBI Taxonomy" id="258475"/>
    <lineage>
        <taxon>Bacteria</taxon>
        <taxon>Bacillati</taxon>
        <taxon>Bacillota</taxon>
        <taxon>Clostridia</taxon>
        <taxon>Eubacteriales</taxon>
        <taxon>Desulfotomaculaceae</taxon>
        <taxon>Pelotomaculum</taxon>
    </lineage>
</organism>
<dbReference type="InterPro" id="IPR036388">
    <property type="entry name" value="WH-like_DNA-bd_sf"/>
</dbReference>
<sequence length="205" mass="23049">MQTIAMLSNEAELVARAATEPAAFASVYEHYFQRVYKYMRYRVGDMTEAEELTSRVFERVLTKIGNYCPERGTFAGWLFAIAHNTVVDYLRAQKRHRLVPLEVLGETACSGTGPEDTVIHNQSREQLLTALSSLTDRERNLIALKFSARLTNHAIAEISGLTESNVAVILYRAMRRLRAELDGSRKHGKHGEKHGDGSLAFPPLQ</sequence>
<feature type="region of interest" description="Disordered" evidence="6">
    <location>
        <begin position="183"/>
        <end position="205"/>
    </location>
</feature>
<dbReference type="SUPFAM" id="SSF88946">
    <property type="entry name" value="Sigma2 domain of RNA polymerase sigma factors"/>
    <property type="match status" value="1"/>
</dbReference>
<evidence type="ECO:0000256" key="2">
    <source>
        <dbReference type="ARBA" id="ARBA00023015"/>
    </source>
</evidence>
<keyword evidence="2" id="KW-0805">Transcription regulation</keyword>
<dbReference type="InterPro" id="IPR013325">
    <property type="entry name" value="RNA_pol_sigma_r2"/>
</dbReference>
<feature type="domain" description="RNA polymerase sigma-70 region 2" evidence="7">
    <location>
        <begin position="28"/>
        <end position="95"/>
    </location>
</feature>
<evidence type="ECO:0000256" key="1">
    <source>
        <dbReference type="ARBA" id="ARBA00010641"/>
    </source>
</evidence>
<dbReference type="Pfam" id="PF04545">
    <property type="entry name" value="Sigma70_r4"/>
    <property type="match status" value="1"/>
</dbReference>
<dbReference type="Gene3D" id="1.10.10.10">
    <property type="entry name" value="Winged helix-like DNA-binding domain superfamily/Winged helix DNA-binding domain"/>
    <property type="match status" value="1"/>
</dbReference>
<keyword evidence="10" id="KW-1185">Reference proteome</keyword>
<evidence type="ECO:0000259" key="7">
    <source>
        <dbReference type="Pfam" id="PF04542"/>
    </source>
</evidence>
<dbReference type="GO" id="GO:0006352">
    <property type="term" value="P:DNA-templated transcription initiation"/>
    <property type="evidence" value="ECO:0007669"/>
    <property type="project" value="InterPro"/>
</dbReference>
<protein>
    <submittedName>
        <fullName evidence="9">ECF RNA polymerase sigma factor SigW</fullName>
    </submittedName>
</protein>
<feature type="domain" description="RNA polymerase sigma-70 region 4" evidence="8">
    <location>
        <begin position="130"/>
        <end position="179"/>
    </location>
</feature>
<evidence type="ECO:0000256" key="4">
    <source>
        <dbReference type="ARBA" id="ARBA00023125"/>
    </source>
</evidence>
<dbReference type="GO" id="GO:0016987">
    <property type="term" value="F:sigma factor activity"/>
    <property type="evidence" value="ECO:0007669"/>
    <property type="project" value="UniProtKB-KW"/>
</dbReference>
<keyword evidence="5" id="KW-0804">Transcription</keyword>
<gene>
    <name evidence="9" type="primary">sigW_2</name>
    <name evidence="9" type="ORF">Pmgp_02738</name>
</gene>
<dbReference type="PANTHER" id="PTHR43133:SF57">
    <property type="entry name" value="RNA POLYMERASE SIGMA-70 FACTOR"/>
    <property type="match status" value="1"/>
</dbReference>
<comment type="caution">
    <text evidence="9">The sequence shown here is derived from an EMBL/GenBank/DDBJ whole genome shotgun (WGS) entry which is preliminary data.</text>
</comment>
<dbReference type="SUPFAM" id="SSF88659">
    <property type="entry name" value="Sigma3 and sigma4 domains of RNA polymerase sigma factors"/>
    <property type="match status" value="1"/>
</dbReference>
<name>A0A4Y7RLT3_9FIRM</name>
<dbReference type="OrthoDB" id="9784984at2"/>
<dbReference type="InterPro" id="IPR039425">
    <property type="entry name" value="RNA_pol_sigma-70-like"/>
</dbReference>
<dbReference type="GO" id="GO:0003677">
    <property type="term" value="F:DNA binding"/>
    <property type="evidence" value="ECO:0007669"/>
    <property type="project" value="UniProtKB-KW"/>
</dbReference>
<dbReference type="InterPro" id="IPR007627">
    <property type="entry name" value="RNA_pol_sigma70_r2"/>
</dbReference>
<reference evidence="9 10" key="1">
    <citation type="journal article" date="2018" name="Environ. Microbiol.">
        <title>Novel energy conservation strategies and behaviour of Pelotomaculum schinkii driving syntrophic propionate catabolism.</title>
        <authorList>
            <person name="Hidalgo-Ahumada C.A.P."/>
            <person name="Nobu M.K."/>
            <person name="Narihiro T."/>
            <person name="Tamaki H."/>
            <person name="Liu W.T."/>
            <person name="Kamagata Y."/>
            <person name="Stams A.J.M."/>
            <person name="Imachi H."/>
            <person name="Sousa D.Z."/>
        </authorList>
    </citation>
    <scope>NUCLEOTIDE SEQUENCE [LARGE SCALE GENOMIC DNA]</scope>
    <source>
        <strain evidence="9 10">MGP</strain>
    </source>
</reference>
<evidence type="ECO:0000256" key="5">
    <source>
        <dbReference type="ARBA" id="ARBA00023163"/>
    </source>
</evidence>
<dbReference type="InterPro" id="IPR007630">
    <property type="entry name" value="RNA_pol_sigma70_r4"/>
</dbReference>
<proteinExistence type="inferred from homology"/>